<evidence type="ECO:0000256" key="1">
    <source>
        <dbReference type="ARBA" id="ARBA00004167"/>
    </source>
</evidence>
<keyword evidence="4 6" id="KW-1133">Transmembrane helix</keyword>
<sequence>MDYSGIPIYLILGFIILLAIILLLAAFFMRKMAKKQNELTFYEQDAGNKEYDLDLLLRDQAERLSYLAVLLQKYDADGKLRQTVADAQNEERSVAECYKSIQSAGRIMNDMIAKNPQIIENPMYAELMNEIEINARKIHEFKEKYNTAAAKYNKMIKAPTNADIADKWDFEEKEILGASPEMNQ</sequence>
<keyword evidence="3 6" id="KW-0812">Transmembrane</keyword>
<dbReference type="Pfam" id="PF04011">
    <property type="entry name" value="LemA"/>
    <property type="match status" value="1"/>
</dbReference>
<evidence type="ECO:0000256" key="3">
    <source>
        <dbReference type="ARBA" id="ARBA00022692"/>
    </source>
</evidence>
<proteinExistence type="inferred from homology"/>
<evidence type="ECO:0000313" key="7">
    <source>
        <dbReference type="EMBL" id="MDV0446849.1"/>
    </source>
</evidence>
<dbReference type="Proteomes" id="UP001271789">
    <property type="component" value="Unassembled WGS sequence"/>
</dbReference>
<evidence type="ECO:0000256" key="2">
    <source>
        <dbReference type="ARBA" id="ARBA00008854"/>
    </source>
</evidence>
<dbReference type="InterPro" id="IPR007156">
    <property type="entry name" value="MamQ_LemA"/>
</dbReference>
<reference evidence="7" key="1">
    <citation type="submission" date="2023-06" db="EMBL/GenBank/DDBJ databases">
        <title>Genome sequence of Methanosarcinaceae archaeon Ag5.</title>
        <authorList>
            <person name="Protasov E."/>
            <person name="Platt K."/>
            <person name="Poehlein A."/>
            <person name="Daniel R."/>
            <person name="Brune A."/>
        </authorList>
    </citation>
    <scope>NUCLEOTIDE SEQUENCE</scope>
    <source>
        <strain evidence="7">Ag5</strain>
    </source>
</reference>
<keyword evidence="8" id="KW-1185">Reference proteome</keyword>
<dbReference type="Gene3D" id="1.20.1440.20">
    <property type="entry name" value="LemA-like domain"/>
    <property type="match status" value="1"/>
</dbReference>
<dbReference type="EMBL" id="JAWDKD010000013">
    <property type="protein sequence ID" value="MDV0446849.1"/>
    <property type="molecule type" value="Genomic_DNA"/>
</dbReference>
<name>A0AAE4MIK6_9EURY</name>
<dbReference type="RefSeq" id="WP_338099260.1">
    <property type="nucleotide sequence ID" value="NZ_JAWDKD010000013.1"/>
</dbReference>
<evidence type="ECO:0008006" key="9">
    <source>
        <dbReference type="Google" id="ProtNLM"/>
    </source>
</evidence>
<evidence type="ECO:0000256" key="5">
    <source>
        <dbReference type="ARBA" id="ARBA00023136"/>
    </source>
</evidence>
<dbReference type="InterPro" id="IPR023353">
    <property type="entry name" value="LemA-like_dom_sf"/>
</dbReference>
<evidence type="ECO:0000313" key="8">
    <source>
        <dbReference type="Proteomes" id="UP001271789"/>
    </source>
</evidence>
<dbReference type="SUPFAM" id="SSF140478">
    <property type="entry name" value="LemA-like"/>
    <property type="match status" value="1"/>
</dbReference>
<comment type="similarity">
    <text evidence="2">Belongs to the LemA family.</text>
</comment>
<dbReference type="AlphaFoldDB" id="A0AAE4MIK6"/>
<keyword evidence="5 6" id="KW-0472">Membrane</keyword>
<accession>A0AAE4MIK6</accession>
<feature type="transmembrane region" description="Helical" evidence="6">
    <location>
        <begin position="6"/>
        <end position="29"/>
    </location>
</feature>
<protein>
    <recommendedName>
        <fullName evidence="9">LemA family protein</fullName>
    </recommendedName>
</protein>
<dbReference type="GO" id="GO:0016020">
    <property type="term" value="C:membrane"/>
    <property type="evidence" value="ECO:0007669"/>
    <property type="project" value="UniProtKB-SubCell"/>
</dbReference>
<comment type="caution">
    <text evidence="7">The sequence shown here is derived from an EMBL/GenBank/DDBJ whole genome shotgun (WGS) entry which is preliminary data.</text>
</comment>
<comment type="subcellular location">
    <subcellularLocation>
        <location evidence="1">Membrane</location>
        <topology evidence="1">Single-pass membrane protein</topology>
    </subcellularLocation>
</comment>
<organism evidence="7 8">
    <name type="scientific">Methanolapillus africanus</name>
    <dbReference type="NCBI Taxonomy" id="3028297"/>
    <lineage>
        <taxon>Archaea</taxon>
        <taxon>Methanobacteriati</taxon>
        <taxon>Methanobacteriota</taxon>
        <taxon>Stenosarchaea group</taxon>
        <taxon>Methanomicrobia</taxon>
        <taxon>Methanosarcinales</taxon>
        <taxon>Methanosarcinaceae</taxon>
        <taxon>Methanolapillus</taxon>
    </lineage>
</organism>
<evidence type="ECO:0000256" key="4">
    <source>
        <dbReference type="ARBA" id="ARBA00022989"/>
    </source>
</evidence>
<evidence type="ECO:0000256" key="6">
    <source>
        <dbReference type="SAM" id="Phobius"/>
    </source>
</evidence>
<gene>
    <name evidence="7" type="ORF">MsAg5_07080</name>
</gene>